<evidence type="ECO:0000313" key="3">
    <source>
        <dbReference type="Proteomes" id="UP000689195"/>
    </source>
</evidence>
<protein>
    <recommendedName>
        <fullName evidence="4">Transmembrane protein</fullName>
    </recommendedName>
</protein>
<dbReference type="Proteomes" id="UP000689195">
    <property type="component" value="Unassembled WGS sequence"/>
</dbReference>
<evidence type="ECO:0000313" key="2">
    <source>
        <dbReference type="EMBL" id="CAD8152059.1"/>
    </source>
</evidence>
<comment type="caution">
    <text evidence="2">The sequence shown here is derived from an EMBL/GenBank/DDBJ whole genome shotgun (WGS) entry which is preliminary data.</text>
</comment>
<feature type="transmembrane region" description="Helical" evidence="1">
    <location>
        <begin position="174"/>
        <end position="196"/>
    </location>
</feature>
<name>A0A8S1TM02_9CILI</name>
<reference evidence="2" key="1">
    <citation type="submission" date="2021-01" db="EMBL/GenBank/DDBJ databases">
        <authorList>
            <consortium name="Genoscope - CEA"/>
            <person name="William W."/>
        </authorList>
    </citation>
    <scope>NUCLEOTIDE SEQUENCE</scope>
</reference>
<evidence type="ECO:0008006" key="4">
    <source>
        <dbReference type="Google" id="ProtNLM"/>
    </source>
</evidence>
<keyword evidence="1" id="KW-1133">Transmembrane helix</keyword>
<gene>
    <name evidence="2" type="ORF">PPENT_87.1.T0220258</name>
</gene>
<sequence>MSLIKAPQSPQIINHFKDQSKNNKNNNKISQSVKVEKSRNSIIDKQDEQATVIKYKTSQGDFLQFDNSIQQKGSPNETNILINNNDQSNSLQIRNQTDDAMISISPKGCCFCGNIQNVFPICQCSQAHQKCADQYLQQGPYLEQIQCKNCNQYRHVNGVVNFDFSQWKQSKSSLLLECLFLFITLTIFGVLTYFSFFELYDEIAKDRLLISCLVFSYTVWFILLICLISKILSHFKKVKLLIKRFDPKNVSYNQNYVNLIMKL</sequence>
<dbReference type="AlphaFoldDB" id="A0A8S1TM02"/>
<accession>A0A8S1TM02</accession>
<organism evidence="2 3">
    <name type="scientific">Paramecium pentaurelia</name>
    <dbReference type="NCBI Taxonomy" id="43138"/>
    <lineage>
        <taxon>Eukaryota</taxon>
        <taxon>Sar</taxon>
        <taxon>Alveolata</taxon>
        <taxon>Ciliophora</taxon>
        <taxon>Intramacronucleata</taxon>
        <taxon>Oligohymenophorea</taxon>
        <taxon>Peniculida</taxon>
        <taxon>Parameciidae</taxon>
        <taxon>Paramecium</taxon>
    </lineage>
</organism>
<keyword evidence="1" id="KW-0472">Membrane</keyword>
<proteinExistence type="predicted"/>
<feature type="transmembrane region" description="Helical" evidence="1">
    <location>
        <begin position="208"/>
        <end position="232"/>
    </location>
</feature>
<dbReference type="EMBL" id="CAJJDO010000022">
    <property type="protein sequence ID" value="CAD8152059.1"/>
    <property type="molecule type" value="Genomic_DNA"/>
</dbReference>
<keyword evidence="3" id="KW-1185">Reference proteome</keyword>
<keyword evidence="1" id="KW-0812">Transmembrane</keyword>
<evidence type="ECO:0000256" key="1">
    <source>
        <dbReference type="SAM" id="Phobius"/>
    </source>
</evidence>